<proteinExistence type="predicted"/>
<feature type="domain" description="HTH cro/C1-type" evidence="1">
    <location>
        <begin position="27"/>
        <end position="61"/>
    </location>
</feature>
<evidence type="ECO:0000313" key="3">
    <source>
        <dbReference type="Proteomes" id="UP000095200"/>
    </source>
</evidence>
<dbReference type="STRING" id="1592317.DPF_1741"/>
<organism evidence="2 3">
    <name type="scientific">Desulfoplanes formicivorans</name>
    <dbReference type="NCBI Taxonomy" id="1592317"/>
    <lineage>
        <taxon>Bacteria</taxon>
        <taxon>Pseudomonadati</taxon>
        <taxon>Thermodesulfobacteriota</taxon>
        <taxon>Desulfovibrionia</taxon>
        <taxon>Desulfovibrionales</taxon>
        <taxon>Desulfoplanaceae</taxon>
        <taxon>Desulfoplanes</taxon>
    </lineage>
</organism>
<reference evidence="3" key="1">
    <citation type="submission" date="2016-06" db="EMBL/GenBank/DDBJ databases">
        <title>Draft genome sequence of Desulfoplanes formicivorans strain Pf12B.</title>
        <authorList>
            <person name="Watanabe M."/>
            <person name="Kojima H."/>
            <person name="Fukui M."/>
        </authorList>
    </citation>
    <scope>NUCLEOTIDE SEQUENCE [LARGE SCALE GENOMIC DNA]</scope>
    <source>
        <strain evidence="3">Pf12B</strain>
    </source>
</reference>
<dbReference type="InterPro" id="IPR010982">
    <property type="entry name" value="Lambda_DNA-bd_dom_sf"/>
</dbReference>
<comment type="caution">
    <text evidence="2">The sequence shown here is derived from an EMBL/GenBank/DDBJ whole genome shotgun (WGS) entry which is preliminary data.</text>
</comment>
<dbReference type="EMBL" id="BDFE01000016">
    <property type="protein sequence ID" value="GAU09021.1"/>
    <property type="molecule type" value="Genomic_DNA"/>
</dbReference>
<dbReference type="Pfam" id="PF01381">
    <property type="entry name" value="HTH_3"/>
    <property type="match status" value="1"/>
</dbReference>
<keyword evidence="3" id="KW-1185">Reference proteome</keyword>
<dbReference type="SUPFAM" id="SSF47413">
    <property type="entry name" value="lambda repressor-like DNA-binding domains"/>
    <property type="match status" value="1"/>
</dbReference>
<dbReference type="CDD" id="cd00093">
    <property type="entry name" value="HTH_XRE"/>
    <property type="match status" value="1"/>
</dbReference>
<sequence length="83" mass="9736">MLAEENGHANGKRILWIESDKTCLELIKKGRRQQGISQENRGYKLGMSFPTINRWENAKTRLVKLARTQSDRFCSKMIRQEKL</sequence>
<gene>
    <name evidence="2" type="ORF">DPF_1741</name>
</gene>
<dbReference type="AlphaFoldDB" id="A0A194AIX4"/>
<dbReference type="Gene3D" id="1.10.260.40">
    <property type="entry name" value="lambda repressor-like DNA-binding domains"/>
    <property type="match status" value="1"/>
</dbReference>
<dbReference type="PROSITE" id="PS50943">
    <property type="entry name" value="HTH_CROC1"/>
    <property type="match status" value="1"/>
</dbReference>
<evidence type="ECO:0000259" key="1">
    <source>
        <dbReference type="PROSITE" id="PS50943"/>
    </source>
</evidence>
<dbReference type="GO" id="GO:0003677">
    <property type="term" value="F:DNA binding"/>
    <property type="evidence" value="ECO:0007669"/>
    <property type="project" value="InterPro"/>
</dbReference>
<evidence type="ECO:0000313" key="2">
    <source>
        <dbReference type="EMBL" id="GAU09021.1"/>
    </source>
</evidence>
<dbReference type="Proteomes" id="UP000095200">
    <property type="component" value="Unassembled WGS sequence"/>
</dbReference>
<accession>A0A194AIX4</accession>
<dbReference type="InterPro" id="IPR001387">
    <property type="entry name" value="Cro/C1-type_HTH"/>
</dbReference>
<name>A0A194AIX4_9BACT</name>
<protein>
    <submittedName>
        <fullName evidence="2">Transcriptional regulator</fullName>
    </submittedName>
</protein>